<dbReference type="Proteomes" id="UP001500967">
    <property type="component" value="Unassembled WGS sequence"/>
</dbReference>
<evidence type="ECO:0000256" key="1">
    <source>
        <dbReference type="SAM" id="MobiDB-lite"/>
    </source>
</evidence>
<feature type="region of interest" description="Disordered" evidence="1">
    <location>
        <begin position="1"/>
        <end position="42"/>
    </location>
</feature>
<reference evidence="3" key="1">
    <citation type="journal article" date="2019" name="Int. J. Syst. Evol. Microbiol.">
        <title>The Global Catalogue of Microorganisms (GCM) 10K type strain sequencing project: providing services to taxonomists for standard genome sequencing and annotation.</title>
        <authorList>
            <consortium name="The Broad Institute Genomics Platform"/>
            <consortium name="The Broad Institute Genome Sequencing Center for Infectious Disease"/>
            <person name="Wu L."/>
            <person name="Ma J."/>
        </authorList>
    </citation>
    <scope>NUCLEOTIDE SEQUENCE [LARGE SCALE GENOMIC DNA]</scope>
    <source>
        <strain evidence="3">JCM 10425</strain>
    </source>
</reference>
<keyword evidence="3" id="KW-1185">Reference proteome</keyword>
<dbReference type="PANTHER" id="PTHR35010">
    <property type="entry name" value="BLL4672 PROTEIN-RELATED"/>
    <property type="match status" value="1"/>
</dbReference>
<proteinExistence type="predicted"/>
<evidence type="ECO:0000313" key="2">
    <source>
        <dbReference type="EMBL" id="GAA0275278.1"/>
    </source>
</evidence>
<accession>A0ABP3ERU0</accession>
<feature type="compositionally biased region" description="Basic and acidic residues" evidence="1">
    <location>
        <begin position="25"/>
        <end position="40"/>
    </location>
</feature>
<comment type="caution">
    <text evidence="2">The sequence shown here is derived from an EMBL/GenBank/DDBJ whole genome shotgun (WGS) entry which is preliminary data.</text>
</comment>
<sequence>MPTELGQFPRNRRERVDPEAVGLEPDQKPQRVPGLRREEPAPLAGVSLGYYTRLEQGVSSTSTGSTGCW</sequence>
<organism evidence="2 3">
    <name type="scientific">Cryptosporangium japonicum</name>
    <dbReference type="NCBI Taxonomy" id="80872"/>
    <lineage>
        <taxon>Bacteria</taxon>
        <taxon>Bacillati</taxon>
        <taxon>Actinomycetota</taxon>
        <taxon>Actinomycetes</taxon>
        <taxon>Cryptosporangiales</taxon>
        <taxon>Cryptosporangiaceae</taxon>
        <taxon>Cryptosporangium</taxon>
    </lineage>
</organism>
<name>A0ABP3ERU0_9ACTN</name>
<dbReference type="EMBL" id="BAAAGX010000033">
    <property type="protein sequence ID" value="GAA0275278.1"/>
    <property type="molecule type" value="Genomic_DNA"/>
</dbReference>
<gene>
    <name evidence="2" type="ORF">GCM10009539_73840</name>
</gene>
<evidence type="ECO:0000313" key="3">
    <source>
        <dbReference type="Proteomes" id="UP001500967"/>
    </source>
</evidence>
<dbReference type="PANTHER" id="PTHR35010:SF2">
    <property type="entry name" value="BLL4672 PROTEIN"/>
    <property type="match status" value="1"/>
</dbReference>
<protein>
    <submittedName>
        <fullName evidence="2">Uncharacterized protein</fullName>
    </submittedName>
</protein>